<keyword evidence="3" id="KW-1185">Reference proteome</keyword>
<sequence>GLNASEWTPRELRHSFVSLLSDSGIPIEKISLLVGHSSTGTCRGCAIVSPLTGTAWFLLDKN</sequence>
<dbReference type="Proteomes" id="UP001597045">
    <property type="component" value="Unassembled WGS sequence"/>
</dbReference>
<comment type="caution">
    <text evidence="2">The sequence shown here is derived from an EMBL/GenBank/DDBJ whole genome shotgun (WGS) entry which is preliminary data.</text>
</comment>
<dbReference type="SUPFAM" id="SSF56349">
    <property type="entry name" value="DNA breaking-rejoining enzymes"/>
    <property type="match status" value="1"/>
</dbReference>
<name>A0ABW3MC77_9PSEU</name>
<evidence type="ECO:0008006" key="4">
    <source>
        <dbReference type="Google" id="ProtNLM"/>
    </source>
</evidence>
<dbReference type="InterPro" id="IPR013762">
    <property type="entry name" value="Integrase-like_cat_sf"/>
</dbReference>
<organism evidence="2 3">
    <name type="scientific">Kibdelosporangium lantanae</name>
    <dbReference type="NCBI Taxonomy" id="1497396"/>
    <lineage>
        <taxon>Bacteria</taxon>
        <taxon>Bacillati</taxon>
        <taxon>Actinomycetota</taxon>
        <taxon>Actinomycetes</taxon>
        <taxon>Pseudonocardiales</taxon>
        <taxon>Pseudonocardiaceae</taxon>
        <taxon>Kibdelosporangium</taxon>
    </lineage>
</organism>
<feature type="non-terminal residue" evidence="2">
    <location>
        <position position="1"/>
    </location>
</feature>
<proteinExistence type="predicted"/>
<reference evidence="3" key="1">
    <citation type="journal article" date="2019" name="Int. J. Syst. Evol. Microbiol.">
        <title>The Global Catalogue of Microorganisms (GCM) 10K type strain sequencing project: providing services to taxonomists for standard genome sequencing and annotation.</title>
        <authorList>
            <consortium name="The Broad Institute Genomics Platform"/>
            <consortium name="The Broad Institute Genome Sequencing Center for Infectious Disease"/>
            <person name="Wu L."/>
            <person name="Ma J."/>
        </authorList>
    </citation>
    <scope>NUCLEOTIDE SEQUENCE [LARGE SCALE GENOMIC DNA]</scope>
    <source>
        <strain evidence="3">JCM 31486</strain>
    </source>
</reference>
<evidence type="ECO:0000313" key="3">
    <source>
        <dbReference type="Proteomes" id="UP001597045"/>
    </source>
</evidence>
<dbReference type="EMBL" id="JBHTIS010001501">
    <property type="protein sequence ID" value="MFD1048278.1"/>
    <property type="molecule type" value="Genomic_DNA"/>
</dbReference>
<dbReference type="Gene3D" id="1.10.443.10">
    <property type="entry name" value="Intergrase catalytic core"/>
    <property type="match status" value="1"/>
</dbReference>
<dbReference type="InterPro" id="IPR011010">
    <property type="entry name" value="DNA_brk_join_enz"/>
</dbReference>
<evidence type="ECO:0000256" key="1">
    <source>
        <dbReference type="ARBA" id="ARBA00023172"/>
    </source>
</evidence>
<gene>
    <name evidence="2" type="ORF">ACFQ1S_23440</name>
</gene>
<evidence type="ECO:0000313" key="2">
    <source>
        <dbReference type="EMBL" id="MFD1048278.1"/>
    </source>
</evidence>
<accession>A0ABW3MC77</accession>
<protein>
    <recommendedName>
        <fullName evidence="4">Integrase</fullName>
    </recommendedName>
</protein>
<keyword evidence="1" id="KW-0233">DNA recombination</keyword>